<dbReference type="PROSITE" id="PS50929">
    <property type="entry name" value="ABC_TM1F"/>
    <property type="match status" value="1"/>
</dbReference>
<sequence length="539" mass="55025">MATKHPLVHPALFPALRPSIPALGLAVFAATLAGLAALAATWGIVQLVAEPAAPGVVRVCVAWVAAAVLTAAASWLAHSAEARFEARLRREVAGRMLRLPADRLSEYPPDALRRLVADDVAALHHMVAHLPGEVATLVTVPVAAVALLIHLAGPAALLALAPGALAAVVYLAVLPRLSAKHGAERGRVMGEITSAVDDYARGIHVFRSFGDASGALSTYADSTARFTAGMVAWLRRVATPAAIAVALLQAPASLAIAYAVGAARDTATLAAMLSLSLTLVTPALRLGHGLDFVTAGRAAGARLGALLAEPALPSGAVDATTGPAGATLQGVTVRASGHTLLSNLSLRAPAHALTAITGPSGAGKTTVLRVFAGLQPVAAGEAAIAGTPVAELSEAGRQGAVLLVPQGVAVLAASVRDNLLLSAPDARDEACRAALERAHLEVDLDRDATLLSGGERQRLALARAFLTEARVILLDEPTSALDSRVADKIWVELLRLAHDCGRTVIVVTHDPGLARRSDNLVDISPGAGADEHHTEGAAA</sequence>
<dbReference type="PROSITE" id="PS00211">
    <property type="entry name" value="ABC_TRANSPORTER_1"/>
    <property type="match status" value="1"/>
</dbReference>
<dbReference type="GO" id="GO:0005524">
    <property type="term" value="F:ATP binding"/>
    <property type="evidence" value="ECO:0007669"/>
    <property type="project" value="UniProtKB-KW"/>
</dbReference>
<evidence type="ECO:0000256" key="6">
    <source>
        <dbReference type="ARBA" id="ARBA00023136"/>
    </source>
</evidence>
<proteinExistence type="predicted"/>
<feature type="domain" description="ABC transmembrane type-1" evidence="9">
    <location>
        <begin position="25"/>
        <end position="295"/>
    </location>
</feature>
<dbReference type="InterPro" id="IPR017871">
    <property type="entry name" value="ABC_transporter-like_CS"/>
</dbReference>
<evidence type="ECO:0000256" key="2">
    <source>
        <dbReference type="ARBA" id="ARBA00022692"/>
    </source>
</evidence>
<feature type="transmembrane region" description="Helical" evidence="7">
    <location>
        <begin position="159"/>
        <end position="179"/>
    </location>
</feature>
<dbReference type="InterPro" id="IPR003439">
    <property type="entry name" value="ABC_transporter-like_ATP-bd"/>
</dbReference>
<dbReference type="InterPro" id="IPR027417">
    <property type="entry name" value="P-loop_NTPase"/>
</dbReference>
<dbReference type="PANTHER" id="PTHR24221">
    <property type="entry name" value="ATP-BINDING CASSETTE SUB-FAMILY B"/>
    <property type="match status" value="1"/>
</dbReference>
<keyword evidence="4" id="KW-0067">ATP-binding</keyword>
<dbReference type="Gene3D" id="1.20.1560.10">
    <property type="entry name" value="ABC transporter type 1, transmembrane domain"/>
    <property type="match status" value="1"/>
</dbReference>
<gene>
    <name evidence="10" type="ORF">FB468_0100</name>
</gene>
<evidence type="ECO:0000313" key="10">
    <source>
        <dbReference type="EMBL" id="TQL42119.1"/>
    </source>
</evidence>
<reference evidence="10 11" key="1">
    <citation type="submission" date="2019-06" db="EMBL/GenBank/DDBJ databases">
        <title>Sequencing the genomes of 1000 actinobacteria strains.</title>
        <authorList>
            <person name="Klenk H.-P."/>
        </authorList>
    </citation>
    <scope>NUCLEOTIDE SEQUENCE [LARGE SCALE GENOMIC DNA]</scope>
    <source>
        <strain evidence="10 11">DSM 8803</strain>
    </source>
</reference>
<evidence type="ECO:0000259" key="9">
    <source>
        <dbReference type="PROSITE" id="PS50929"/>
    </source>
</evidence>
<feature type="transmembrane region" description="Helical" evidence="7">
    <location>
        <begin position="56"/>
        <end position="77"/>
    </location>
</feature>
<dbReference type="SUPFAM" id="SSF52540">
    <property type="entry name" value="P-loop containing nucleoside triphosphate hydrolases"/>
    <property type="match status" value="1"/>
</dbReference>
<organism evidence="10 11">
    <name type="scientific">Leucobacter komagatae</name>
    <dbReference type="NCBI Taxonomy" id="55969"/>
    <lineage>
        <taxon>Bacteria</taxon>
        <taxon>Bacillati</taxon>
        <taxon>Actinomycetota</taxon>
        <taxon>Actinomycetes</taxon>
        <taxon>Micrococcales</taxon>
        <taxon>Microbacteriaceae</taxon>
        <taxon>Leucobacter</taxon>
    </lineage>
</organism>
<protein>
    <submittedName>
        <fullName evidence="10">ABC-type multidrug transport system fused ATPase/permease subunit</fullName>
    </submittedName>
</protein>
<evidence type="ECO:0000256" key="4">
    <source>
        <dbReference type="ARBA" id="ARBA00022840"/>
    </source>
</evidence>
<dbReference type="OrthoDB" id="8773773at2"/>
<dbReference type="InterPro" id="IPR036640">
    <property type="entry name" value="ABC1_TM_sf"/>
</dbReference>
<dbReference type="GO" id="GO:0140359">
    <property type="term" value="F:ABC-type transporter activity"/>
    <property type="evidence" value="ECO:0007669"/>
    <property type="project" value="InterPro"/>
</dbReference>
<name>A0A542Y220_9MICO</name>
<evidence type="ECO:0000313" key="11">
    <source>
        <dbReference type="Proteomes" id="UP000319094"/>
    </source>
</evidence>
<dbReference type="SUPFAM" id="SSF90123">
    <property type="entry name" value="ABC transporter transmembrane region"/>
    <property type="match status" value="1"/>
</dbReference>
<feature type="transmembrane region" description="Helical" evidence="7">
    <location>
        <begin position="237"/>
        <end position="260"/>
    </location>
</feature>
<keyword evidence="5 7" id="KW-1133">Transmembrane helix</keyword>
<dbReference type="InterPro" id="IPR003593">
    <property type="entry name" value="AAA+_ATPase"/>
</dbReference>
<feature type="domain" description="ABC transporter" evidence="8">
    <location>
        <begin position="326"/>
        <end position="539"/>
    </location>
</feature>
<evidence type="ECO:0000256" key="5">
    <source>
        <dbReference type="ARBA" id="ARBA00022989"/>
    </source>
</evidence>
<dbReference type="Gene3D" id="3.40.50.300">
    <property type="entry name" value="P-loop containing nucleotide triphosphate hydrolases"/>
    <property type="match status" value="1"/>
</dbReference>
<evidence type="ECO:0000256" key="3">
    <source>
        <dbReference type="ARBA" id="ARBA00022741"/>
    </source>
</evidence>
<dbReference type="GO" id="GO:0034040">
    <property type="term" value="F:ATPase-coupled lipid transmembrane transporter activity"/>
    <property type="evidence" value="ECO:0007669"/>
    <property type="project" value="TreeGrafter"/>
</dbReference>
<dbReference type="InterPro" id="IPR039421">
    <property type="entry name" value="Type_1_exporter"/>
</dbReference>
<evidence type="ECO:0000259" key="8">
    <source>
        <dbReference type="PROSITE" id="PS50893"/>
    </source>
</evidence>
<evidence type="ECO:0000256" key="7">
    <source>
        <dbReference type="SAM" id="Phobius"/>
    </source>
</evidence>
<dbReference type="EMBL" id="VFON01000001">
    <property type="protein sequence ID" value="TQL42119.1"/>
    <property type="molecule type" value="Genomic_DNA"/>
</dbReference>
<dbReference type="RefSeq" id="WP_141885618.1">
    <property type="nucleotide sequence ID" value="NZ_BAAAUY010000023.1"/>
</dbReference>
<feature type="transmembrane region" description="Helical" evidence="7">
    <location>
        <begin position="134"/>
        <end position="153"/>
    </location>
</feature>
<dbReference type="Pfam" id="PF00005">
    <property type="entry name" value="ABC_tran"/>
    <property type="match status" value="1"/>
</dbReference>
<dbReference type="AlphaFoldDB" id="A0A542Y220"/>
<feature type="transmembrane region" description="Helical" evidence="7">
    <location>
        <begin position="20"/>
        <end position="44"/>
    </location>
</feature>
<dbReference type="PROSITE" id="PS50893">
    <property type="entry name" value="ABC_TRANSPORTER_2"/>
    <property type="match status" value="1"/>
</dbReference>
<dbReference type="GO" id="GO:0005886">
    <property type="term" value="C:plasma membrane"/>
    <property type="evidence" value="ECO:0007669"/>
    <property type="project" value="UniProtKB-SubCell"/>
</dbReference>
<dbReference type="PANTHER" id="PTHR24221:SF654">
    <property type="entry name" value="ATP-BINDING CASSETTE SUB-FAMILY B MEMBER 6"/>
    <property type="match status" value="1"/>
</dbReference>
<dbReference type="GO" id="GO:0016887">
    <property type="term" value="F:ATP hydrolysis activity"/>
    <property type="evidence" value="ECO:0007669"/>
    <property type="project" value="InterPro"/>
</dbReference>
<dbReference type="SMART" id="SM00382">
    <property type="entry name" value="AAA"/>
    <property type="match status" value="1"/>
</dbReference>
<comment type="subcellular location">
    <subcellularLocation>
        <location evidence="1">Cell membrane</location>
        <topology evidence="1">Multi-pass membrane protein</topology>
    </subcellularLocation>
</comment>
<dbReference type="Proteomes" id="UP000319094">
    <property type="component" value="Unassembled WGS sequence"/>
</dbReference>
<evidence type="ECO:0000256" key="1">
    <source>
        <dbReference type="ARBA" id="ARBA00004651"/>
    </source>
</evidence>
<dbReference type="CDD" id="cd03228">
    <property type="entry name" value="ABCC_MRP_Like"/>
    <property type="match status" value="1"/>
</dbReference>
<keyword evidence="6 7" id="KW-0472">Membrane</keyword>
<accession>A0A542Y220</accession>
<keyword evidence="11" id="KW-1185">Reference proteome</keyword>
<dbReference type="InterPro" id="IPR011527">
    <property type="entry name" value="ABC1_TM_dom"/>
</dbReference>
<keyword evidence="2 7" id="KW-0812">Transmembrane</keyword>
<keyword evidence="3" id="KW-0547">Nucleotide-binding</keyword>
<comment type="caution">
    <text evidence="10">The sequence shown here is derived from an EMBL/GenBank/DDBJ whole genome shotgun (WGS) entry which is preliminary data.</text>
</comment>